<dbReference type="OrthoDB" id="3048541at2759"/>
<accession>A0A166WUG0</accession>
<feature type="non-terminal residue" evidence="1">
    <location>
        <position position="1"/>
    </location>
</feature>
<dbReference type="Proteomes" id="UP000076532">
    <property type="component" value="Unassembled WGS sequence"/>
</dbReference>
<evidence type="ECO:0000313" key="1">
    <source>
        <dbReference type="EMBL" id="KZP34121.1"/>
    </source>
</evidence>
<gene>
    <name evidence="1" type="ORF">FIBSPDRAFT_990558</name>
</gene>
<feature type="non-terminal residue" evidence="1">
    <location>
        <position position="633"/>
    </location>
</feature>
<sequence>LNLKLRLGKLLEKLTDYKAFVMAVATMDIKRLQQLVRAALNRNVSIKKLLRIMQDAVDGLYSARGYGSDDVDLVAIIHSIGGSKLLYAMSHAAGLPSLRTLKRHRQLVSLRPCIASIREKDIDHNLNALFSNSDMAGRALTGHSLLIDEISLEERLRYFPPLKGDTESGEIAGLCREHAHKAELKIIDVESVDRLADQLDDEVCHIGREATVAAVASFGADDYHARPVILSPTCKTEKAPEQASWIRMLLERWHILYEELRGPIWSVATDGDATRRSALHSILMSETLSPSDALYDILGDLPGLNLQTGKNKVTSDSDLKHIAKRLASLIRSGGGIALRDLLLDKNYLAQHLLRIPGTSVESVALLIDPSDHQDVPKAVRLLEAIISLAELPTTDLNPTDMKANRLLTLLGVMLHSLITPSTNVNLNLQEQMTRLATYAHLSFAMFRLHGTSFSSNQLYADCQAMIKNAFFCVAKQQLLDPERPFYLMQGGDDRLEGNFCETRVDSKHQPNVDIVQLTYKEAAAMDRREIFDRHPDWDRGHRRLKFYNDTAVDHVNPRSWKGNVTCGLVNLKHAWTDGRKVAESALDTAKINDINFNTIFVTGGLDMLQPQHRGIFPAVATDKDRSIPDEFLE</sequence>
<name>A0A166WUG0_9AGAM</name>
<protein>
    <submittedName>
        <fullName evidence="1">Uncharacterized protein</fullName>
    </submittedName>
</protein>
<dbReference type="AlphaFoldDB" id="A0A166WUG0"/>
<organism evidence="1 2">
    <name type="scientific">Athelia psychrophila</name>
    <dbReference type="NCBI Taxonomy" id="1759441"/>
    <lineage>
        <taxon>Eukaryota</taxon>
        <taxon>Fungi</taxon>
        <taxon>Dikarya</taxon>
        <taxon>Basidiomycota</taxon>
        <taxon>Agaricomycotina</taxon>
        <taxon>Agaricomycetes</taxon>
        <taxon>Agaricomycetidae</taxon>
        <taxon>Atheliales</taxon>
        <taxon>Atheliaceae</taxon>
        <taxon>Athelia</taxon>
    </lineage>
</organism>
<reference evidence="1 2" key="1">
    <citation type="journal article" date="2016" name="Mol. Biol. Evol.">
        <title>Comparative Genomics of Early-Diverging Mushroom-Forming Fungi Provides Insights into the Origins of Lignocellulose Decay Capabilities.</title>
        <authorList>
            <person name="Nagy L.G."/>
            <person name="Riley R."/>
            <person name="Tritt A."/>
            <person name="Adam C."/>
            <person name="Daum C."/>
            <person name="Floudas D."/>
            <person name="Sun H."/>
            <person name="Yadav J.S."/>
            <person name="Pangilinan J."/>
            <person name="Larsson K.H."/>
            <person name="Matsuura K."/>
            <person name="Barry K."/>
            <person name="Labutti K."/>
            <person name="Kuo R."/>
            <person name="Ohm R.A."/>
            <person name="Bhattacharya S.S."/>
            <person name="Shirouzu T."/>
            <person name="Yoshinaga Y."/>
            <person name="Martin F.M."/>
            <person name="Grigoriev I.V."/>
            <person name="Hibbett D.S."/>
        </authorList>
    </citation>
    <scope>NUCLEOTIDE SEQUENCE [LARGE SCALE GENOMIC DNA]</scope>
    <source>
        <strain evidence="1 2">CBS 109695</strain>
    </source>
</reference>
<keyword evidence="2" id="KW-1185">Reference proteome</keyword>
<proteinExistence type="predicted"/>
<evidence type="ECO:0000313" key="2">
    <source>
        <dbReference type="Proteomes" id="UP000076532"/>
    </source>
</evidence>
<dbReference type="EMBL" id="KV417481">
    <property type="protein sequence ID" value="KZP34121.1"/>
    <property type="molecule type" value="Genomic_DNA"/>
</dbReference>